<proteinExistence type="predicted"/>
<dbReference type="Proteomes" id="UP000284763">
    <property type="component" value="Unassembled WGS sequence"/>
</dbReference>
<evidence type="ECO:0000313" key="3">
    <source>
        <dbReference type="Proteomes" id="UP000284763"/>
    </source>
</evidence>
<dbReference type="Gene3D" id="2.30.130.10">
    <property type="entry name" value="PUA domain"/>
    <property type="match status" value="1"/>
</dbReference>
<evidence type="ECO:0000313" key="2">
    <source>
        <dbReference type="EMBL" id="RQD85358.1"/>
    </source>
</evidence>
<dbReference type="InterPro" id="IPR029402">
    <property type="entry name" value="TGT_C2"/>
</dbReference>
<accession>A0A424YYF4</accession>
<dbReference type="Pfam" id="PF14810">
    <property type="entry name" value="TGT_C2"/>
    <property type="match status" value="1"/>
</dbReference>
<name>A0A424YYF4_9EURY</name>
<dbReference type="SUPFAM" id="SSF88697">
    <property type="entry name" value="PUA domain-like"/>
    <property type="match status" value="1"/>
</dbReference>
<dbReference type="InterPro" id="IPR038250">
    <property type="entry name" value="TGT_C2_sf"/>
</dbReference>
<dbReference type="SMART" id="SM00359">
    <property type="entry name" value="PUA"/>
    <property type="match status" value="1"/>
</dbReference>
<dbReference type="GO" id="GO:0003723">
    <property type="term" value="F:RNA binding"/>
    <property type="evidence" value="ECO:0007669"/>
    <property type="project" value="InterPro"/>
</dbReference>
<dbReference type="CDD" id="cd21149">
    <property type="entry name" value="PUA_archaeosine_TGT"/>
    <property type="match status" value="1"/>
</dbReference>
<dbReference type="InterPro" id="IPR015947">
    <property type="entry name" value="PUA-like_sf"/>
</dbReference>
<comment type="caution">
    <text evidence="2">The sequence shown here is derived from an EMBL/GenBank/DDBJ whole genome shotgun (WGS) entry which is preliminary data.</text>
</comment>
<dbReference type="NCBIfam" id="TIGR00451">
    <property type="entry name" value="unchar_dom_2"/>
    <property type="match status" value="1"/>
</dbReference>
<organism evidence="2 3">
    <name type="scientific">Methanosalsum natronophilum</name>
    <dbReference type="NCBI Taxonomy" id="768733"/>
    <lineage>
        <taxon>Archaea</taxon>
        <taxon>Methanobacteriati</taxon>
        <taxon>Methanobacteriota</taxon>
        <taxon>Stenosarchaea group</taxon>
        <taxon>Methanomicrobia</taxon>
        <taxon>Methanosarcinales</taxon>
        <taxon>Methanosarcinaceae</taxon>
        <taxon>Methanosalsum</taxon>
    </lineage>
</organism>
<dbReference type="InterPro" id="IPR036974">
    <property type="entry name" value="PUA_sf"/>
</dbReference>
<protein>
    <submittedName>
        <fullName evidence="2">Pseudouridine synthase</fullName>
    </submittedName>
</protein>
<dbReference type="SUPFAM" id="SSF88802">
    <property type="entry name" value="Pre-PUA domain"/>
    <property type="match status" value="1"/>
</dbReference>
<dbReference type="PROSITE" id="PS50890">
    <property type="entry name" value="PUA"/>
    <property type="match status" value="1"/>
</dbReference>
<feature type="domain" description="PUA" evidence="1">
    <location>
        <begin position="80"/>
        <end position="154"/>
    </location>
</feature>
<evidence type="ECO:0000259" key="1">
    <source>
        <dbReference type="SMART" id="SM00359"/>
    </source>
</evidence>
<dbReference type="AlphaFoldDB" id="A0A424YYF4"/>
<dbReference type="Gene3D" id="3.10.450.90">
    <property type="entry name" value="ArcTGT, C2 domain"/>
    <property type="match status" value="1"/>
</dbReference>
<dbReference type="Pfam" id="PF01472">
    <property type="entry name" value="PUA"/>
    <property type="match status" value="1"/>
</dbReference>
<dbReference type="InterPro" id="IPR002478">
    <property type="entry name" value="PUA"/>
</dbReference>
<dbReference type="InterPro" id="IPR004521">
    <property type="entry name" value="Uncharacterised_CHP00451"/>
</dbReference>
<dbReference type="EMBL" id="QZAB01000305">
    <property type="protein sequence ID" value="RQD85358.1"/>
    <property type="molecule type" value="Genomic_DNA"/>
</dbReference>
<gene>
    <name evidence="2" type="ORF">D5R95_04805</name>
</gene>
<reference evidence="2 3" key="1">
    <citation type="submission" date="2018-08" db="EMBL/GenBank/DDBJ databases">
        <title>The metabolism and importance of syntrophic acetate oxidation coupled to methane or sulfide production in haloalkaline environments.</title>
        <authorList>
            <person name="Timmers P.H.A."/>
            <person name="Vavourakis C.D."/>
            <person name="Sorokin D.Y."/>
            <person name="Sinninghe Damste J.S."/>
            <person name="Muyzer G."/>
            <person name="Stams A.J.M."/>
            <person name="Plugge C.M."/>
        </authorList>
    </citation>
    <scope>NUCLEOTIDE SEQUENCE [LARGE SCALE GENOMIC DNA]</scope>
    <source>
        <strain evidence="2">MSAO_Arc3</strain>
    </source>
</reference>
<sequence length="154" mass="17135">MQTDKNLKKVRIMADYQFGKGSGTALFDDDVSFQYSKTKRVRQIVHNGDRIATVRAKDGIFTLSIKGATRLHSHLPWPNMRVVIHPEAKPFVSTGKTAFAKHVIDIDPQLRVGEEVLVVDSEDNLLATGQLMMNPNEILGIDRGPAVDVRLGIK</sequence>